<keyword evidence="3" id="KW-1185">Reference proteome</keyword>
<keyword evidence="1" id="KW-0732">Signal</keyword>
<feature type="chain" id="PRO_5046249213" evidence="1">
    <location>
        <begin position="19"/>
        <end position="284"/>
    </location>
</feature>
<dbReference type="EMBL" id="FXTZ01000003">
    <property type="protein sequence ID" value="SMP14594.1"/>
    <property type="molecule type" value="Genomic_DNA"/>
</dbReference>
<evidence type="ECO:0000313" key="2">
    <source>
        <dbReference type="EMBL" id="SMP14594.1"/>
    </source>
</evidence>
<comment type="caution">
    <text evidence="2">The sequence shown here is derived from an EMBL/GenBank/DDBJ whole genome shotgun (WGS) entry which is preliminary data.</text>
</comment>
<organism evidence="2 3">
    <name type="scientific">Chryseobacterium profundimaris</name>
    <dbReference type="NCBI Taxonomy" id="1387275"/>
    <lineage>
        <taxon>Bacteria</taxon>
        <taxon>Pseudomonadati</taxon>
        <taxon>Bacteroidota</taxon>
        <taxon>Flavobacteriia</taxon>
        <taxon>Flavobacteriales</taxon>
        <taxon>Weeksellaceae</taxon>
        <taxon>Chryseobacterium group</taxon>
        <taxon>Chryseobacterium</taxon>
    </lineage>
</organism>
<sequence>MKKAIQILIIFSFHLILAQVGINTNSPTATLDVNGNVRIRQAKNLAGLNSAKDSILVIDNSGFFNRVSADMVLSQAGTGLVGVVTDGTVAGNGKTGSPLKIAQNGATNGQILTWNGTSWIPQDTSAGWSLAGNNGINPGTNFLGTTDNQPLIFKTNSQENIRIATTGNVGIRTNSPQTTLQVNGGLSVSSLTVNLTADNQSITLGDISHLKLNSNNATAANRTFTISNGLADGQIVTMYTIAGAAQLADTGNVNIAGTFNLGLEDVIQLIWTGSKWLQIARSNN</sequence>
<evidence type="ECO:0000313" key="3">
    <source>
        <dbReference type="Proteomes" id="UP001157960"/>
    </source>
</evidence>
<evidence type="ECO:0000256" key="1">
    <source>
        <dbReference type="SAM" id="SignalP"/>
    </source>
</evidence>
<name>A0ABY1NQ04_9FLAO</name>
<dbReference type="Proteomes" id="UP001157960">
    <property type="component" value="Unassembled WGS sequence"/>
</dbReference>
<proteinExistence type="predicted"/>
<accession>A0ABY1NQ04</accession>
<reference evidence="2 3" key="1">
    <citation type="submission" date="2017-05" db="EMBL/GenBank/DDBJ databases">
        <authorList>
            <person name="Varghese N."/>
            <person name="Submissions S."/>
        </authorList>
    </citation>
    <scope>NUCLEOTIDE SEQUENCE [LARGE SCALE GENOMIC DNA]</scope>
    <source>
        <strain evidence="2 3">DSM 28214</strain>
    </source>
</reference>
<gene>
    <name evidence="2" type="ORF">SAMN06264346_10350</name>
</gene>
<protein>
    <submittedName>
        <fullName evidence="2">Uncharacterized protein</fullName>
    </submittedName>
</protein>
<dbReference type="RefSeq" id="WP_283421571.1">
    <property type="nucleotide sequence ID" value="NZ_FXTZ01000003.1"/>
</dbReference>
<feature type="signal peptide" evidence="1">
    <location>
        <begin position="1"/>
        <end position="18"/>
    </location>
</feature>